<dbReference type="InterPro" id="IPR014320">
    <property type="entry name" value="Phageshock_PspC"/>
</dbReference>
<evidence type="ECO:0000259" key="1">
    <source>
        <dbReference type="Pfam" id="PF04024"/>
    </source>
</evidence>
<name>A0A558R1V2_9SPHN</name>
<feature type="domain" description="Phage shock protein PspC N-terminal" evidence="1">
    <location>
        <begin position="7"/>
        <end position="59"/>
    </location>
</feature>
<dbReference type="OrthoDB" id="7359894at2"/>
<dbReference type="Proteomes" id="UP000318681">
    <property type="component" value="Unassembled WGS sequence"/>
</dbReference>
<proteinExistence type="predicted"/>
<comment type="caution">
    <text evidence="2">The sequence shown here is derived from an EMBL/GenBank/DDBJ whole genome shotgun (WGS) entry which is preliminary data.</text>
</comment>
<sequence length="127" mass="14222">MSARRTKFYLDKRNGKMMGVCAGIADYTGIDVTWVRVGVVLLTLLGGFPWTLIAYGVAGAVAGDLPREFADTDPEEAKFWQGVRAKPGRSIRDVRSRFRDIDRRLADVETHVTSHNSRLAREIDALR</sequence>
<dbReference type="RefSeq" id="WP_145152132.1">
    <property type="nucleotide sequence ID" value="NZ_VNIM01000047.1"/>
</dbReference>
<dbReference type="AlphaFoldDB" id="A0A558R1V2"/>
<protein>
    <submittedName>
        <fullName evidence="2">Envelope stress response membrane protein PspC</fullName>
    </submittedName>
</protein>
<gene>
    <name evidence="2" type="primary">pspC</name>
    <name evidence="2" type="ORF">FOY91_12205</name>
</gene>
<reference evidence="2 3" key="1">
    <citation type="submission" date="2019-07" db="EMBL/GenBank/DDBJ databases">
        <title>Sphingomonas solaris sp. nov., isolated from a solar panel from Boston, Massachusetts.</title>
        <authorList>
            <person name="Tanner K."/>
            <person name="Pascual J."/>
            <person name="Mancuso C."/>
            <person name="Pereto J."/>
            <person name="Khalil A."/>
            <person name="Vilanova C."/>
        </authorList>
    </citation>
    <scope>NUCLEOTIDE SEQUENCE [LARGE SCALE GENOMIC DNA]</scope>
    <source>
        <strain evidence="2 3">R4DWN</strain>
    </source>
</reference>
<evidence type="ECO:0000313" key="2">
    <source>
        <dbReference type="EMBL" id="TVV73366.1"/>
    </source>
</evidence>
<evidence type="ECO:0000313" key="3">
    <source>
        <dbReference type="Proteomes" id="UP000318681"/>
    </source>
</evidence>
<dbReference type="NCBIfam" id="TIGR02978">
    <property type="entry name" value="phageshock_pspC"/>
    <property type="match status" value="1"/>
</dbReference>
<accession>A0A558R1V2</accession>
<keyword evidence="3" id="KW-1185">Reference proteome</keyword>
<dbReference type="EMBL" id="VNIM01000047">
    <property type="protein sequence ID" value="TVV73366.1"/>
    <property type="molecule type" value="Genomic_DNA"/>
</dbReference>
<organism evidence="2 3">
    <name type="scientific">Alterirhizorhabdus solaris</name>
    <dbReference type="NCBI Taxonomy" id="2529389"/>
    <lineage>
        <taxon>Bacteria</taxon>
        <taxon>Pseudomonadati</taxon>
        <taxon>Pseudomonadota</taxon>
        <taxon>Alphaproteobacteria</taxon>
        <taxon>Sphingomonadales</taxon>
        <taxon>Rhizorhabdaceae</taxon>
        <taxon>Alterirhizorhabdus</taxon>
    </lineage>
</organism>
<dbReference type="Pfam" id="PF04024">
    <property type="entry name" value="PspC"/>
    <property type="match status" value="1"/>
</dbReference>
<dbReference type="InterPro" id="IPR007168">
    <property type="entry name" value="Phageshock_PspC_N"/>
</dbReference>